<organism evidence="1 2">
    <name type="scientific">Thermithiobacillus plumbiphilus</name>
    <dbReference type="NCBI Taxonomy" id="1729899"/>
    <lineage>
        <taxon>Bacteria</taxon>
        <taxon>Pseudomonadati</taxon>
        <taxon>Pseudomonadota</taxon>
        <taxon>Acidithiobacillia</taxon>
        <taxon>Acidithiobacillales</taxon>
        <taxon>Thermithiobacillaceae</taxon>
        <taxon>Thermithiobacillus</taxon>
    </lineage>
</organism>
<comment type="caution">
    <text evidence="1">The sequence shown here is derived from an EMBL/GenBank/DDBJ whole genome shotgun (WGS) entry which is preliminary data.</text>
</comment>
<evidence type="ECO:0000313" key="1">
    <source>
        <dbReference type="EMBL" id="MEK8090419.1"/>
    </source>
</evidence>
<keyword evidence="2" id="KW-1185">Reference proteome</keyword>
<accession>A0ABU9DAL0</accession>
<evidence type="ECO:0000313" key="2">
    <source>
        <dbReference type="Proteomes" id="UP001446205"/>
    </source>
</evidence>
<name>A0ABU9DAL0_9PROT</name>
<dbReference type="EMBL" id="JBBPCO010000012">
    <property type="protein sequence ID" value="MEK8090419.1"/>
    <property type="molecule type" value="Genomic_DNA"/>
</dbReference>
<dbReference type="RefSeq" id="WP_341371476.1">
    <property type="nucleotide sequence ID" value="NZ_JBBPCO010000012.1"/>
</dbReference>
<reference evidence="1 2" key="1">
    <citation type="submission" date="2024-04" db="EMBL/GenBank/DDBJ databases">
        <authorList>
            <person name="Abashina T."/>
            <person name="Shaikin A."/>
        </authorList>
    </citation>
    <scope>NUCLEOTIDE SEQUENCE [LARGE SCALE GENOMIC DNA]</scope>
    <source>
        <strain evidence="1 2">AAFK</strain>
    </source>
</reference>
<dbReference type="Proteomes" id="UP001446205">
    <property type="component" value="Unassembled WGS sequence"/>
</dbReference>
<protein>
    <submittedName>
        <fullName evidence="1">Uncharacterized protein</fullName>
    </submittedName>
</protein>
<sequence length="102" mass="12017">MEQKDFNEHTRVTVTWRDEDGKLRPGNFYVYKLFKDSMIVRARDKEGLLRKLPYADVLKIVKTERVDPEFRFTLPNAILDEKIWKSRTTMFHASSAPNLGKA</sequence>
<proteinExistence type="predicted"/>
<gene>
    <name evidence="1" type="ORF">WOB96_11685</name>
</gene>